<name>Q0AP13_MARMM</name>
<dbReference type="Gene3D" id="3.20.20.80">
    <property type="entry name" value="Glycosidases"/>
    <property type="match status" value="1"/>
</dbReference>
<keyword evidence="6" id="KW-1185">Reference proteome</keyword>
<dbReference type="Proteomes" id="UP000001964">
    <property type="component" value="Chromosome"/>
</dbReference>
<evidence type="ECO:0000256" key="1">
    <source>
        <dbReference type="ARBA" id="ARBA00022801"/>
    </source>
</evidence>
<sequence precursor="true">MTGLTRRQGLLAAGAGLLGPGIACAQPARRDLWDNTAGVRLRGAVVAQRRVYPEIDGPEFLGPGPVGAPVTEASLARLSALGANLVVLSVPGPVSEAPPYAADPAIERHLHGLVRQCGRHGLFVVIGFRSGPGRSEFTFHRDQAGSWFPANKIDESVWVSREAQDGWEAMWRLTASRFRHYANLAGYLLMVEPNANQTAPGPDGGDLDIWQADRLAERVAGTPADWPALASRLARAVREEDPETAILVSPDGYAASNFAGLLDLDAVPGQVLAVHDYAPRGYTHQDRNVGIGFNPDLADFEQPVAGPWMLGEFGVSRWAPAADRFLASRIAAAEAAGAAWSVFRWDSGWRVYENAENRFNPLYGADPQAQRPDANSILLAPLSCAWSANIVRPAPLLRR</sequence>
<dbReference type="Pfam" id="PF00150">
    <property type="entry name" value="Cellulase"/>
    <property type="match status" value="1"/>
</dbReference>
<dbReference type="SUPFAM" id="SSF51445">
    <property type="entry name" value="(Trans)glycosidases"/>
    <property type="match status" value="1"/>
</dbReference>
<dbReference type="GO" id="GO:0000272">
    <property type="term" value="P:polysaccharide catabolic process"/>
    <property type="evidence" value="ECO:0007669"/>
    <property type="project" value="InterPro"/>
</dbReference>
<organism evidence="5 6">
    <name type="scientific">Maricaulis maris (strain MCS10)</name>
    <name type="common">Caulobacter maris</name>
    <dbReference type="NCBI Taxonomy" id="394221"/>
    <lineage>
        <taxon>Bacteria</taxon>
        <taxon>Pseudomonadati</taxon>
        <taxon>Pseudomonadota</taxon>
        <taxon>Alphaproteobacteria</taxon>
        <taxon>Maricaulales</taxon>
        <taxon>Maricaulaceae</taxon>
        <taxon>Maricaulis</taxon>
    </lineage>
</organism>
<dbReference type="InterPro" id="IPR001547">
    <property type="entry name" value="Glyco_hydro_5"/>
</dbReference>
<dbReference type="EMBL" id="CP000449">
    <property type="protein sequence ID" value="ABI65974.1"/>
    <property type="molecule type" value="Genomic_DNA"/>
</dbReference>
<dbReference type="KEGG" id="mmr:Mmar10_1682"/>
<dbReference type="GO" id="GO:0004553">
    <property type="term" value="F:hydrolase activity, hydrolyzing O-glycosyl compounds"/>
    <property type="evidence" value="ECO:0007669"/>
    <property type="project" value="InterPro"/>
</dbReference>
<reference evidence="5 6" key="1">
    <citation type="submission" date="2006-08" db="EMBL/GenBank/DDBJ databases">
        <title>Complete sequence of Maricaulis maris MCS10.</title>
        <authorList>
            <consortium name="US DOE Joint Genome Institute"/>
            <person name="Copeland A."/>
            <person name="Lucas S."/>
            <person name="Lapidus A."/>
            <person name="Barry K."/>
            <person name="Detter J.C."/>
            <person name="Glavina del Rio T."/>
            <person name="Hammon N."/>
            <person name="Israni S."/>
            <person name="Dalin E."/>
            <person name="Tice H."/>
            <person name="Pitluck S."/>
            <person name="Saunders E."/>
            <person name="Brettin T."/>
            <person name="Bruce D."/>
            <person name="Han C."/>
            <person name="Tapia R."/>
            <person name="Gilna P."/>
            <person name="Schmutz J."/>
            <person name="Larimer F."/>
            <person name="Land M."/>
            <person name="Hauser L."/>
            <person name="Kyrpides N."/>
            <person name="Mikhailova N."/>
            <person name="Viollier P."/>
            <person name="Stephens C."/>
            <person name="Richardson P."/>
        </authorList>
    </citation>
    <scope>NUCLEOTIDE SEQUENCE [LARGE SCALE GENOMIC DNA]</scope>
    <source>
        <strain evidence="5 6">MCS10</strain>
    </source>
</reference>
<evidence type="ECO:0000259" key="4">
    <source>
        <dbReference type="Pfam" id="PF00150"/>
    </source>
</evidence>
<dbReference type="STRING" id="394221.Mmar10_1682"/>
<dbReference type="InterPro" id="IPR017853">
    <property type="entry name" value="GH"/>
</dbReference>
<dbReference type="eggNOG" id="COG2730">
    <property type="taxonomic scope" value="Bacteria"/>
</dbReference>
<proteinExistence type="inferred from homology"/>
<protein>
    <recommendedName>
        <fullName evidence="4">Glycoside hydrolase family 5 domain-containing protein</fullName>
    </recommendedName>
</protein>
<keyword evidence="1 3" id="KW-0378">Hydrolase</keyword>
<feature type="domain" description="Glycoside hydrolase family 5" evidence="4">
    <location>
        <begin position="71"/>
        <end position="345"/>
    </location>
</feature>
<evidence type="ECO:0000256" key="3">
    <source>
        <dbReference type="RuleBase" id="RU361153"/>
    </source>
</evidence>
<dbReference type="AlphaFoldDB" id="Q0AP13"/>
<evidence type="ECO:0000313" key="5">
    <source>
        <dbReference type="EMBL" id="ABI65974.1"/>
    </source>
</evidence>
<gene>
    <name evidence="5" type="ordered locus">Mmar10_1682</name>
</gene>
<keyword evidence="2 3" id="KW-0326">Glycosidase</keyword>
<dbReference type="RefSeq" id="WP_011643621.1">
    <property type="nucleotide sequence ID" value="NC_008347.1"/>
</dbReference>
<dbReference type="OrthoDB" id="9800955at2"/>
<evidence type="ECO:0000313" key="6">
    <source>
        <dbReference type="Proteomes" id="UP000001964"/>
    </source>
</evidence>
<dbReference type="HOGENOM" id="CLU_690389_0_0_5"/>
<accession>Q0AP13</accession>
<comment type="similarity">
    <text evidence="3">Belongs to the glycosyl hydrolase 5 (cellulase A) family.</text>
</comment>
<evidence type="ECO:0000256" key="2">
    <source>
        <dbReference type="ARBA" id="ARBA00023295"/>
    </source>
</evidence>